<keyword evidence="3" id="KW-1185">Reference proteome</keyword>
<dbReference type="InterPro" id="IPR036322">
    <property type="entry name" value="WD40_repeat_dom_sf"/>
</dbReference>
<evidence type="ECO:0000256" key="1">
    <source>
        <dbReference type="SAM" id="MobiDB-lite"/>
    </source>
</evidence>
<dbReference type="EMBL" id="BNJQ01000008">
    <property type="protein sequence ID" value="GHP04592.1"/>
    <property type="molecule type" value="Genomic_DNA"/>
</dbReference>
<accession>A0A830HD53</accession>
<proteinExistence type="predicted"/>
<name>A0A830HD53_9CHLO</name>
<reference evidence="2" key="1">
    <citation type="submission" date="2020-10" db="EMBL/GenBank/DDBJ databases">
        <title>Unveiling of a novel bifunctional photoreceptor, Dualchrome1, isolated from a cosmopolitan green alga.</title>
        <authorList>
            <person name="Suzuki S."/>
            <person name="Kawachi M."/>
        </authorList>
    </citation>
    <scope>NUCLEOTIDE SEQUENCE</scope>
    <source>
        <strain evidence="2">NIES 2893</strain>
    </source>
</reference>
<dbReference type="SUPFAM" id="SSF50978">
    <property type="entry name" value="WD40 repeat-like"/>
    <property type="match status" value="1"/>
</dbReference>
<comment type="caution">
    <text evidence="2">The sequence shown here is derived from an EMBL/GenBank/DDBJ whole genome shotgun (WGS) entry which is preliminary data.</text>
</comment>
<evidence type="ECO:0008006" key="4">
    <source>
        <dbReference type="Google" id="ProtNLM"/>
    </source>
</evidence>
<dbReference type="Proteomes" id="UP000660262">
    <property type="component" value="Unassembled WGS sequence"/>
</dbReference>
<dbReference type="Gene3D" id="2.130.10.10">
    <property type="entry name" value="YVTN repeat-like/Quinoprotein amine dehydrogenase"/>
    <property type="match status" value="1"/>
</dbReference>
<evidence type="ECO:0000313" key="2">
    <source>
        <dbReference type="EMBL" id="GHP04592.1"/>
    </source>
</evidence>
<feature type="region of interest" description="Disordered" evidence="1">
    <location>
        <begin position="1"/>
        <end position="44"/>
    </location>
</feature>
<protein>
    <recommendedName>
        <fullName evidence="4">Anaphase-promoting complex subunit 4 WD40 domain-containing protein</fullName>
    </recommendedName>
</protein>
<gene>
    <name evidence="2" type="ORF">PPROV_000334600</name>
</gene>
<dbReference type="AlphaFoldDB" id="A0A830HD53"/>
<sequence length="613" mass="65265">MAFSGSLRTGTPSCHDHNNNDFPTSSGAGADGGGDGDKNPRTRIPYRPVTLGMFPGSILCRPSCSLAHAVHMLDVNTHVSGIPAFHDNSDTTLGPASYHVLLLVGNHAVQAVRIYHPHVDDGNYTDMSSLCDNNKSDSFNAASEVSVLANICGPSPGRADGEGLGECPEESSREFPVIHDAAWVVRRRRQLGELTKREDHQNIDRAVGVVVARGERLELYAVNVHDHDDGDERRRADAASLVASTSLPYSATGVAAVDANDDDVTIFVGSLQGTHAYRLQDGTLVCAGMLAGAPRSVCRLTASPDGFALAVASLDGKAAIYALPQAERVLMFRGVPARSATGLCTCLSWGGGGAVLACASWEGGVVLVARDWRGAWNVVDIVEGGTSLPGGAGCATCLAWGGGSYVTSVAGAWPDDTIPGKDAGVKGFVCLDESRAACWMRDGAIVVRNMRRNSNHLMSPYILRLGCAWYATLPSMGCVVALPLPPSCTCDGSADDAFDGIAVSRGRLAVACRGSAFVWRRGMWHAAVHANARKILNVEFCGGGGTLDDPNEERQRVCCEVAVMEEQEQEQEVVWHTVWEEQQAEEEEEEEIVQWRCVSKERKTGGAGEEEDS</sequence>
<organism evidence="2 3">
    <name type="scientific">Pycnococcus provasolii</name>
    <dbReference type="NCBI Taxonomy" id="41880"/>
    <lineage>
        <taxon>Eukaryota</taxon>
        <taxon>Viridiplantae</taxon>
        <taxon>Chlorophyta</taxon>
        <taxon>Pseudoscourfieldiophyceae</taxon>
        <taxon>Pseudoscourfieldiales</taxon>
        <taxon>Pycnococcaceae</taxon>
        <taxon>Pycnococcus</taxon>
    </lineage>
</organism>
<dbReference type="InterPro" id="IPR015943">
    <property type="entry name" value="WD40/YVTN_repeat-like_dom_sf"/>
</dbReference>
<evidence type="ECO:0000313" key="3">
    <source>
        <dbReference type="Proteomes" id="UP000660262"/>
    </source>
</evidence>
<feature type="compositionally biased region" description="Polar residues" evidence="1">
    <location>
        <begin position="1"/>
        <end position="12"/>
    </location>
</feature>